<feature type="region of interest" description="Disordered" evidence="1">
    <location>
        <begin position="30"/>
        <end position="53"/>
    </location>
</feature>
<evidence type="ECO:0000259" key="2">
    <source>
        <dbReference type="Pfam" id="PF00144"/>
    </source>
</evidence>
<dbReference type="InterPro" id="IPR001466">
    <property type="entry name" value="Beta-lactam-related"/>
</dbReference>
<dbReference type="STRING" id="1423730.FC75_GL001268"/>
<name>A0A0R2F7Y7_9LACO</name>
<keyword evidence="4" id="KW-1185">Reference proteome</keyword>
<comment type="caution">
    <text evidence="3">The sequence shown here is derived from an EMBL/GenBank/DDBJ whole genome shotgun (WGS) entry which is preliminary data.</text>
</comment>
<evidence type="ECO:0000256" key="1">
    <source>
        <dbReference type="SAM" id="MobiDB-lite"/>
    </source>
</evidence>
<evidence type="ECO:0000313" key="4">
    <source>
        <dbReference type="Proteomes" id="UP000050865"/>
    </source>
</evidence>
<dbReference type="AlphaFoldDB" id="A0A0R2F7Y7"/>
<gene>
    <name evidence="3" type="ORF">FC75_GL001268</name>
</gene>
<reference evidence="3 4" key="1">
    <citation type="journal article" date="2015" name="Genome Announc.">
        <title>Expanding the biotechnology potential of lactobacilli through comparative genomics of 213 strains and associated genera.</title>
        <authorList>
            <person name="Sun Z."/>
            <person name="Harris H.M."/>
            <person name="McCann A."/>
            <person name="Guo C."/>
            <person name="Argimon S."/>
            <person name="Zhang W."/>
            <person name="Yang X."/>
            <person name="Jeffery I.B."/>
            <person name="Cooney J.C."/>
            <person name="Kagawa T.F."/>
            <person name="Liu W."/>
            <person name="Song Y."/>
            <person name="Salvetti E."/>
            <person name="Wrobel A."/>
            <person name="Rasinkangas P."/>
            <person name="Parkhill J."/>
            <person name="Rea M.C."/>
            <person name="O'Sullivan O."/>
            <person name="Ritari J."/>
            <person name="Douillard F.P."/>
            <person name="Paul Ross R."/>
            <person name="Yang R."/>
            <person name="Briner A.E."/>
            <person name="Felis G.E."/>
            <person name="de Vos W.M."/>
            <person name="Barrangou R."/>
            <person name="Klaenhammer T.R."/>
            <person name="Caufield P.W."/>
            <person name="Cui Y."/>
            <person name="Zhang H."/>
            <person name="O'Toole P.W."/>
        </authorList>
    </citation>
    <scope>NUCLEOTIDE SEQUENCE [LARGE SCALE GENOMIC DNA]</scope>
    <source>
        <strain evidence="3 4">DSM 22697</strain>
    </source>
</reference>
<dbReference type="PANTHER" id="PTHR46825">
    <property type="entry name" value="D-ALANYL-D-ALANINE-CARBOXYPEPTIDASE/ENDOPEPTIDASE AMPH"/>
    <property type="match status" value="1"/>
</dbReference>
<protein>
    <submittedName>
        <fullName evidence="3">Beta-lactamase class C related penicillin binding protein</fullName>
    </submittedName>
</protein>
<dbReference type="PATRIC" id="fig|1423730.4.peg.1325"/>
<dbReference type="Gene3D" id="3.40.710.10">
    <property type="entry name" value="DD-peptidase/beta-lactamase superfamily"/>
    <property type="match status" value="1"/>
</dbReference>
<dbReference type="Proteomes" id="UP000050865">
    <property type="component" value="Unassembled WGS sequence"/>
</dbReference>
<feature type="compositionally biased region" description="Low complexity" evidence="1">
    <location>
        <begin position="44"/>
        <end position="53"/>
    </location>
</feature>
<dbReference type="InterPro" id="IPR050491">
    <property type="entry name" value="AmpC-like"/>
</dbReference>
<feature type="domain" description="Beta-lactamase-related" evidence="2">
    <location>
        <begin position="66"/>
        <end position="363"/>
    </location>
</feature>
<evidence type="ECO:0000313" key="3">
    <source>
        <dbReference type="EMBL" id="KRN24466.1"/>
    </source>
</evidence>
<accession>A0A0R2F7Y7</accession>
<dbReference type="SUPFAM" id="SSF56601">
    <property type="entry name" value="beta-lactamase/transpeptidase-like"/>
    <property type="match status" value="1"/>
</dbReference>
<organism evidence="3 4">
    <name type="scientific">Lacticaseibacillus camelliae DSM 22697 = JCM 13995</name>
    <dbReference type="NCBI Taxonomy" id="1423730"/>
    <lineage>
        <taxon>Bacteria</taxon>
        <taxon>Bacillati</taxon>
        <taxon>Bacillota</taxon>
        <taxon>Bacilli</taxon>
        <taxon>Lactobacillales</taxon>
        <taxon>Lactobacillaceae</taxon>
        <taxon>Lacticaseibacillus</taxon>
    </lineage>
</organism>
<dbReference type="Pfam" id="PF00144">
    <property type="entry name" value="Beta-lactamase"/>
    <property type="match status" value="1"/>
</dbReference>
<proteinExistence type="predicted"/>
<dbReference type="EMBL" id="AYZJ01000023">
    <property type="protein sequence ID" value="KRN24466.1"/>
    <property type="molecule type" value="Genomic_DNA"/>
</dbReference>
<dbReference type="InterPro" id="IPR012338">
    <property type="entry name" value="Beta-lactam/transpept-like"/>
</dbReference>
<dbReference type="PANTHER" id="PTHR46825:SF9">
    <property type="entry name" value="BETA-LACTAMASE-RELATED DOMAIN-CONTAINING PROTEIN"/>
    <property type="match status" value="1"/>
</dbReference>
<feature type="compositionally biased region" description="Basic residues" evidence="1">
    <location>
        <begin position="34"/>
        <end position="43"/>
    </location>
</feature>
<sequence length="385" mass="42080">MLAVAAVCLVAGGFVLGRVTAPKPHQAAVVKKSAQIRRNKPSRSRQTTAAAAASPVVPRAIAQPIQQTLTARLQAQHFSGTAIVIKNGKLVASTSLGQASVKRHLANREDTMFEIDSLQKSLTAGLVIQLLDAGKLKLTTPIGDFYPRFKNQPRITVGTLLKMRSGLKTVGTLAPKYQSDRQLVDYVAAHVTDDPHQFGIWQYTAVNYVLLVGIVEKVTGQSYEALFKQAYIDRLHLKQTVMAYHLRPTMNYASGYNVQGQNSYASQQLTSLDQMHAELGTGQVYMSALDFYRATRSLMTGDLLGGTRAQLYRPGQPNLFYDAGFYQNVPGFLRANGSGYGYMTTMQLSRNGRDAVVILGNVQGRSRAGIIALAGQLRQQFLQAK</sequence>